<keyword evidence="2" id="KW-1185">Reference proteome</keyword>
<proteinExistence type="predicted"/>
<dbReference type="EMBL" id="JAWDGP010000260">
    <property type="protein sequence ID" value="KAK3802221.1"/>
    <property type="molecule type" value="Genomic_DNA"/>
</dbReference>
<accession>A0AAE1BB92</accession>
<reference evidence="1" key="1">
    <citation type="journal article" date="2023" name="G3 (Bethesda)">
        <title>A reference genome for the long-term kleptoplast-retaining sea slug Elysia crispata morphotype clarki.</title>
        <authorList>
            <person name="Eastman K.E."/>
            <person name="Pendleton A.L."/>
            <person name="Shaikh M.A."/>
            <person name="Suttiyut T."/>
            <person name="Ogas R."/>
            <person name="Tomko P."/>
            <person name="Gavelis G."/>
            <person name="Widhalm J.R."/>
            <person name="Wisecaver J.H."/>
        </authorList>
    </citation>
    <scope>NUCLEOTIDE SEQUENCE</scope>
    <source>
        <strain evidence="1">ECLA1</strain>
    </source>
</reference>
<evidence type="ECO:0000313" key="2">
    <source>
        <dbReference type="Proteomes" id="UP001283361"/>
    </source>
</evidence>
<gene>
    <name evidence="1" type="ORF">RRG08_004511</name>
</gene>
<dbReference type="Proteomes" id="UP001283361">
    <property type="component" value="Unassembled WGS sequence"/>
</dbReference>
<comment type="caution">
    <text evidence="1">The sequence shown here is derived from an EMBL/GenBank/DDBJ whole genome shotgun (WGS) entry which is preliminary data.</text>
</comment>
<sequence length="72" mass="8250">MESKLLKKFTVSKHQQVKLDQDQHNYFTYGKRHALSEFVTSLACNVTGIAQQHAQSILPAMEAKLEQLTDKF</sequence>
<organism evidence="1 2">
    <name type="scientific">Elysia crispata</name>
    <name type="common">lettuce slug</name>
    <dbReference type="NCBI Taxonomy" id="231223"/>
    <lineage>
        <taxon>Eukaryota</taxon>
        <taxon>Metazoa</taxon>
        <taxon>Spiralia</taxon>
        <taxon>Lophotrochozoa</taxon>
        <taxon>Mollusca</taxon>
        <taxon>Gastropoda</taxon>
        <taxon>Heterobranchia</taxon>
        <taxon>Euthyneura</taxon>
        <taxon>Panpulmonata</taxon>
        <taxon>Sacoglossa</taxon>
        <taxon>Placobranchoidea</taxon>
        <taxon>Plakobranchidae</taxon>
        <taxon>Elysia</taxon>
    </lineage>
</organism>
<dbReference type="AlphaFoldDB" id="A0AAE1BB92"/>
<evidence type="ECO:0000313" key="1">
    <source>
        <dbReference type="EMBL" id="KAK3802221.1"/>
    </source>
</evidence>
<protein>
    <submittedName>
        <fullName evidence="1">Uncharacterized protein</fullName>
    </submittedName>
</protein>
<name>A0AAE1BB92_9GAST</name>